<dbReference type="AlphaFoldDB" id="A0A2P7S2I7"/>
<evidence type="ECO:0000256" key="2">
    <source>
        <dbReference type="ARBA" id="ARBA00005695"/>
    </source>
</evidence>
<dbReference type="RefSeq" id="WP_106726579.1">
    <property type="nucleotide sequence ID" value="NZ_PXYL01000017.1"/>
</dbReference>
<dbReference type="InterPro" id="IPR019546">
    <property type="entry name" value="TAT_signal_bac_arc"/>
</dbReference>
<dbReference type="Pfam" id="PF00496">
    <property type="entry name" value="SBP_bac_5"/>
    <property type="match status" value="1"/>
</dbReference>
<comment type="caution">
    <text evidence="4">The sequence shown here is derived from an EMBL/GenBank/DDBJ whole genome shotgun (WGS) entry which is preliminary data.</text>
</comment>
<dbReference type="Gene3D" id="3.40.190.10">
    <property type="entry name" value="Periplasmic binding protein-like II"/>
    <property type="match status" value="1"/>
</dbReference>
<sequence length="529" mass="57787">MSDELNHLALRMAKGALSRRDFLGRAAALGVSAIAANTVAGKALAQTPVRGGILKAGLQGGESSNSLDPALNLSQVTFSFCKQWGEFIARLTPEGGLENLIAEEIGASKDVKTWTIKVRDGVEFHNGKTVTAEDVAATLERHSDEKSKSGALGILKNIKGIKAAGKEVIVTLADPDADFPYLMADYHLVIQPNGGRDDPNAGISAGPYKVTVNQPGVRHGGERFANYWRGDRAGHADQVEIVVINDATARLAALQGGQVHFINRVEPKVVDLVKRVPGVTIENVSGKGYYPFNIFCDTAPFDNNDLRMALKLAMDRDELLAKILRGYGSVGNDFPINEAYPLFSDDIEQRKFDPEKAAALYKKSGHSGSILLRTSDVAFPGAIDAAQLYQQSCAKAGIKIEIKREPGDGYWSEVWNKKPFSLSYWGGRATQDQMYSTGYISTADWNDTRYKDPKFDQMLYAARGELDQDKRKAIYRDMAMLIRDEGGLIVPFFNQFIDAAATDKVGGYIKSPQGEMMDGYALAECWLKA</sequence>
<dbReference type="GO" id="GO:0015833">
    <property type="term" value="P:peptide transport"/>
    <property type="evidence" value="ECO:0007669"/>
    <property type="project" value="TreeGrafter"/>
</dbReference>
<accession>A0A2P7S2I7</accession>
<dbReference type="OrthoDB" id="9803988at2"/>
<dbReference type="GO" id="GO:1904680">
    <property type="term" value="F:peptide transmembrane transporter activity"/>
    <property type="evidence" value="ECO:0007669"/>
    <property type="project" value="TreeGrafter"/>
</dbReference>
<evidence type="ECO:0000259" key="3">
    <source>
        <dbReference type="Pfam" id="PF00496"/>
    </source>
</evidence>
<dbReference type="Proteomes" id="UP000240653">
    <property type="component" value="Unassembled WGS sequence"/>
</dbReference>
<evidence type="ECO:0000256" key="1">
    <source>
        <dbReference type="ARBA" id="ARBA00004418"/>
    </source>
</evidence>
<comment type="subcellular location">
    <subcellularLocation>
        <location evidence="1">Periplasm</location>
    </subcellularLocation>
</comment>
<dbReference type="InterPro" id="IPR030678">
    <property type="entry name" value="Peptide/Ni-bd"/>
</dbReference>
<dbReference type="PIRSF" id="PIRSF002741">
    <property type="entry name" value="MppA"/>
    <property type="match status" value="1"/>
</dbReference>
<protein>
    <submittedName>
        <fullName evidence="4">Peptide ABC transporter substrate-binding protein</fullName>
    </submittedName>
</protein>
<evidence type="ECO:0000313" key="4">
    <source>
        <dbReference type="EMBL" id="PSJ56663.1"/>
    </source>
</evidence>
<comment type="similarity">
    <text evidence="2">Belongs to the bacterial solute-binding protein 5 family.</text>
</comment>
<organism evidence="4 5">
    <name type="scientific">Pseudaminobacter soli</name>
    <name type="common">ex Li et al. 2025</name>
    <dbReference type="NCBI Taxonomy" id="1295366"/>
    <lineage>
        <taxon>Bacteria</taxon>
        <taxon>Pseudomonadati</taxon>
        <taxon>Pseudomonadota</taxon>
        <taxon>Alphaproteobacteria</taxon>
        <taxon>Hyphomicrobiales</taxon>
        <taxon>Phyllobacteriaceae</taxon>
        <taxon>Pseudaminobacter</taxon>
    </lineage>
</organism>
<dbReference type="GO" id="GO:0043190">
    <property type="term" value="C:ATP-binding cassette (ABC) transporter complex"/>
    <property type="evidence" value="ECO:0007669"/>
    <property type="project" value="InterPro"/>
</dbReference>
<gene>
    <name evidence="4" type="ORF">C7I85_24215</name>
</gene>
<proteinExistence type="inferred from homology"/>
<dbReference type="EMBL" id="PXYL01000017">
    <property type="protein sequence ID" value="PSJ56663.1"/>
    <property type="molecule type" value="Genomic_DNA"/>
</dbReference>
<dbReference type="PROSITE" id="PS51318">
    <property type="entry name" value="TAT"/>
    <property type="match status" value="1"/>
</dbReference>
<feature type="domain" description="Solute-binding protein family 5" evidence="3">
    <location>
        <begin position="98"/>
        <end position="446"/>
    </location>
</feature>
<dbReference type="GO" id="GO:0030288">
    <property type="term" value="C:outer membrane-bounded periplasmic space"/>
    <property type="evidence" value="ECO:0007669"/>
    <property type="project" value="UniProtKB-ARBA"/>
</dbReference>
<dbReference type="Gene3D" id="3.90.76.10">
    <property type="entry name" value="Dipeptide-binding Protein, Domain 1"/>
    <property type="match status" value="1"/>
</dbReference>
<dbReference type="CDD" id="cd08503">
    <property type="entry name" value="PBP2_NikA_DppA_OppA_like_17"/>
    <property type="match status" value="1"/>
</dbReference>
<dbReference type="PANTHER" id="PTHR30290">
    <property type="entry name" value="PERIPLASMIC BINDING COMPONENT OF ABC TRANSPORTER"/>
    <property type="match status" value="1"/>
</dbReference>
<dbReference type="InterPro" id="IPR000914">
    <property type="entry name" value="SBP_5_dom"/>
</dbReference>
<keyword evidence="5" id="KW-1185">Reference proteome</keyword>
<evidence type="ECO:0000313" key="5">
    <source>
        <dbReference type="Proteomes" id="UP000240653"/>
    </source>
</evidence>
<dbReference type="SUPFAM" id="SSF53850">
    <property type="entry name" value="Periplasmic binding protein-like II"/>
    <property type="match status" value="1"/>
</dbReference>
<dbReference type="Gene3D" id="3.10.105.10">
    <property type="entry name" value="Dipeptide-binding Protein, Domain 3"/>
    <property type="match status" value="1"/>
</dbReference>
<name>A0A2P7S2I7_9HYPH</name>
<dbReference type="NCBIfam" id="TIGR01409">
    <property type="entry name" value="TAT_signal_seq"/>
    <property type="match status" value="1"/>
</dbReference>
<dbReference type="InterPro" id="IPR006311">
    <property type="entry name" value="TAT_signal"/>
</dbReference>
<dbReference type="InterPro" id="IPR039424">
    <property type="entry name" value="SBP_5"/>
</dbReference>
<reference evidence="4 5" key="1">
    <citation type="submission" date="2018-03" db="EMBL/GenBank/DDBJ databases">
        <title>The draft genome of Mesorhizobium soli JCM 19897.</title>
        <authorList>
            <person name="Li L."/>
            <person name="Liu L."/>
            <person name="Liang L."/>
            <person name="Wang T."/>
            <person name="Zhang X."/>
        </authorList>
    </citation>
    <scope>NUCLEOTIDE SEQUENCE [LARGE SCALE GENOMIC DNA]</scope>
    <source>
        <strain evidence="4 5">JCM 19897</strain>
    </source>
</reference>